<dbReference type="GO" id="GO:0090575">
    <property type="term" value="C:RNA polymerase II transcription regulator complex"/>
    <property type="evidence" value="ECO:0007669"/>
    <property type="project" value="TreeGrafter"/>
</dbReference>
<dbReference type="InterPro" id="IPR036388">
    <property type="entry name" value="WH-like_DNA-bd_sf"/>
</dbReference>
<reference evidence="9 10" key="1">
    <citation type="submission" date="2014-04" db="EMBL/GenBank/DDBJ databases">
        <title>Genome evolution of avian class.</title>
        <authorList>
            <person name="Zhang G."/>
            <person name="Li C."/>
        </authorList>
    </citation>
    <scope>NUCLEOTIDE SEQUENCE [LARGE SCALE GENOMIC DNA]</scope>
    <source>
        <strain evidence="9">BGI_N307</strain>
    </source>
</reference>
<keyword evidence="10" id="KW-1185">Reference proteome</keyword>
<dbReference type="GO" id="GO:0000978">
    <property type="term" value="F:RNA polymerase II cis-regulatory region sequence-specific DNA binding"/>
    <property type="evidence" value="ECO:0007669"/>
    <property type="project" value="InterPro"/>
</dbReference>
<dbReference type="SUPFAM" id="SSF46785">
    <property type="entry name" value="Winged helix' DNA-binding domain"/>
    <property type="match status" value="1"/>
</dbReference>
<accession>A0A093GJ68</accession>
<dbReference type="EMBL" id="KL215853">
    <property type="protein sequence ID" value="KFV67042.1"/>
    <property type="molecule type" value="Genomic_DNA"/>
</dbReference>
<dbReference type="InterPro" id="IPR036390">
    <property type="entry name" value="WH_DNA-bd_sf"/>
</dbReference>
<evidence type="ECO:0000256" key="1">
    <source>
        <dbReference type="ARBA" id="ARBA00010940"/>
    </source>
</evidence>
<dbReference type="Pfam" id="PF02319">
    <property type="entry name" value="WHD_E2F_TDP"/>
    <property type="match status" value="1"/>
</dbReference>
<dbReference type="Proteomes" id="UP000053875">
    <property type="component" value="Unassembled WGS sequence"/>
</dbReference>
<feature type="region of interest" description="Disordered" evidence="7">
    <location>
        <begin position="189"/>
        <end position="250"/>
    </location>
</feature>
<keyword evidence="6" id="KW-0175">Coiled coil</keyword>
<feature type="compositionally biased region" description="Low complexity" evidence="7">
    <location>
        <begin position="206"/>
        <end position="220"/>
    </location>
</feature>
<dbReference type="InterPro" id="IPR037241">
    <property type="entry name" value="E2F-DP_heterodim"/>
</dbReference>
<dbReference type="Gene3D" id="1.10.10.10">
    <property type="entry name" value="Winged helix-like DNA-binding domain superfamily/Winged helix DNA-binding domain"/>
    <property type="match status" value="1"/>
</dbReference>
<dbReference type="CDD" id="cd14660">
    <property type="entry name" value="E2F_DD"/>
    <property type="match status" value="1"/>
</dbReference>
<name>A0A093GJ68_DRYPU</name>
<dbReference type="FunFam" id="1.10.10.10:FF:000430">
    <property type="entry name" value="Transcription factor E2F4"/>
    <property type="match status" value="1"/>
</dbReference>
<keyword evidence="4 5" id="KW-0804">Transcription</keyword>
<proteinExistence type="inferred from homology"/>
<dbReference type="PANTHER" id="PTHR12081">
    <property type="entry name" value="TRANSCRIPTION FACTOR E2F"/>
    <property type="match status" value="1"/>
</dbReference>
<evidence type="ECO:0000256" key="4">
    <source>
        <dbReference type="ARBA" id="ARBA00023163"/>
    </source>
</evidence>
<feature type="non-terminal residue" evidence="9">
    <location>
        <position position="358"/>
    </location>
</feature>
<evidence type="ECO:0000313" key="9">
    <source>
        <dbReference type="EMBL" id="KFV67042.1"/>
    </source>
</evidence>
<feature type="domain" description="E2F/DP family winged-helix DNA-binding" evidence="8">
    <location>
        <begin position="1"/>
        <end position="44"/>
    </location>
</feature>
<dbReference type="AlphaFoldDB" id="A0A093GJ68"/>
<dbReference type="InterPro" id="IPR015633">
    <property type="entry name" value="E2F"/>
</dbReference>
<dbReference type="GO" id="GO:0046983">
    <property type="term" value="F:protein dimerization activity"/>
    <property type="evidence" value="ECO:0007669"/>
    <property type="project" value="InterPro"/>
</dbReference>
<dbReference type="Gene3D" id="6.10.250.540">
    <property type="match status" value="1"/>
</dbReference>
<evidence type="ECO:0000256" key="2">
    <source>
        <dbReference type="ARBA" id="ARBA00023015"/>
    </source>
</evidence>
<dbReference type="InterPro" id="IPR032198">
    <property type="entry name" value="E2F_CC-MB"/>
</dbReference>
<protein>
    <submittedName>
        <fullName evidence="9">Transcription factor E2F4</fullName>
    </submittedName>
</protein>
<keyword evidence="5" id="KW-0539">Nucleus</keyword>
<feature type="compositionally biased region" description="Polar residues" evidence="7">
    <location>
        <begin position="189"/>
        <end position="205"/>
    </location>
</feature>
<comment type="similarity">
    <text evidence="1 5">Belongs to the E2F/DP family.</text>
</comment>
<dbReference type="SUPFAM" id="SSF144074">
    <property type="entry name" value="E2F-DP heterodimerization region"/>
    <property type="match status" value="1"/>
</dbReference>
<keyword evidence="3 5" id="KW-0238">DNA-binding</keyword>
<feature type="non-terminal residue" evidence="9">
    <location>
        <position position="1"/>
    </location>
</feature>
<feature type="coiled-coil region" evidence="6">
    <location>
        <begin position="51"/>
        <end position="85"/>
    </location>
</feature>
<keyword evidence="2 5" id="KW-0805">Transcription regulation</keyword>
<dbReference type="SMART" id="SM01372">
    <property type="entry name" value="E2F_TDP"/>
    <property type="match status" value="1"/>
</dbReference>
<comment type="subcellular location">
    <subcellularLocation>
        <location evidence="5">Nucleus</location>
    </subcellularLocation>
</comment>
<dbReference type="STRING" id="118200.A0A093GJ68"/>
<evidence type="ECO:0000259" key="8">
    <source>
        <dbReference type="SMART" id="SM01372"/>
    </source>
</evidence>
<dbReference type="PANTHER" id="PTHR12081:SF42">
    <property type="entry name" value="TRANSCRIPTION FACTOR E2F4"/>
    <property type="match status" value="1"/>
</dbReference>
<dbReference type="GO" id="GO:0000981">
    <property type="term" value="F:DNA-binding transcription factor activity, RNA polymerase II-specific"/>
    <property type="evidence" value="ECO:0007669"/>
    <property type="project" value="TreeGrafter"/>
</dbReference>
<evidence type="ECO:0000256" key="3">
    <source>
        <dbReference type="ARBA" id="ARBA00023125"/>
    </source>
</evidence>
<dbReference type="Pfam" id="PF16421">
    <property type="entry name" value="E2F_CC-MB"/>
    <property type="match status" value="1"/>
</dbReference>
<dbReference type="InterPro" id="IPR003316">
    <property type="entry name" value="E2F_WHTH_DNA-bd_dom"/>
</dbReference>
<evidence type="ECO:0000256" key="6">
    <source>
        <dbReference type="SAM" id="Coils"/>
    </source>
</evidence>
<evidence type="ECO:0000256" key="7">
    <source>
        <dbReference type="SAM" id="MobiDB-lite"/>
    </source>
</evidence>
<gene>
    <name evidence="9" type="ORF">N307_00502</name>
</gene>
<evidence type="ECO:0000313" key="10">
    <source>
        <dbReference type="Proteomes" id="UP000053875"/>
    </source>
</evidence>
<evidence type="ECO:0000256" key="5">
    <source>
        <dbReference type="RuleBase" id="RU003796"/>
    </source>
</evidence>
<organism evidence="9 10">
    <name type="scientific">Dryobates pubescens</name>
    <name type="common">Downy woodpecker</name>
    <name type="synonym">Picoides pubescens</name>
    <dbReference type="NCBI Taxonomy" id="118200"/>
    <lineage>
        <taxon>Eukaryota</taxon>
        <taxon>Metazoa</taxon>
        <taxon>Chordata</taxon>
        <taxon>Craniata</taxon>
        <taxon>Vertebrata</taxon>
        <taxon>Euteleostomi</taxon>
        <taxon>Archelosauria</taxon>
        <taxon>Archosauria</taxon>
        <taxon>Dinosauria</taxon>
        <taxon>Saurischia</taxon>
        <taxon>Theropoda</taxon>
        <taxon>Coelurosauria</taxon>
        <taxon>Aves</taxon>
        <taxon>Neognathae</taxon>
        <taxon>Neoaves</taxon>
        <taxon>Telluraves</taxon>
        <taxon>Coraciimorphae</taxon>
        <taxon>Piciformes</taxon>
        <taxon>Picidae</taxon>
        <taxon>Dryobates</taxon>
    </lineage>
</organism>
<sequence length="358" mass="39034">VSPLLQAADTLAVRQKRRIYDITNVLEGIGLIEKKSKNSIQWKGVGPGCNTREIAHKLIELKADIEDLEQREQELEQQKMWVQQSIRNVTEDVHNSRYPLGRLSYVTHEDICKCFTGDTLLAIRAPLGTRLEVPIPEGLNGQKKYQIHLKSTSGPIDVLLVNKDAWSSPPVVLPVPPPEDLIQCQAATPSKPQIPAPTQLQEASVPSSTQPSTPTPTSTQDHGCPEQKTSSTGGSVPAAEPRSSELEPLGSAAASLDTQALQSSASLDSSSILPSPSTSFEPIKPDHAGVLELPKELSEMFDPTRECMNSELLEELMSSEVFAPLLRLSPPPGDHDYIYNLDESEGVCDLFDVPVLNL</sequence>